<keyword evidence="6 7" id="KW-0472">Membrane</keyword>
<dbReference type="InterPro" id="IPR008915">
    <property type="entry name" value="Peptidase_M50"/>
</dbReference>
<evidence type="ECO:0000256" key="3">
    <source>
        <dbReference type="ARBA" id="ARBA00007931"/>
    </source>
</evidence>
<dbReference type="Pfam" id="PF02163">
    <property type="entry name" value="Peptidase_M50"/>
    <property type="match status" value="1"/>
</dbReference>
<feature type="transmembrane region" description="Helical" evidence="7">
    <location>
        <begin position="114"/>
        <end position="135"/>
    </location>
</feature>
<keyword evidence="5 7" id="KW-1133">Transmembrane helix</keyword>
<gene>
    <name evidence="9" type="ORF">B9N49_08745</name>
</gene>
<dbReference type="Proteomes" id="UP000215413">
    <property type="component" value="Unassembled WGS sequence"/>
</dbReference>
<evidence type="ECO:0000259" key="8">
    <source>
        <dbReference type="Pfam" id="PF02163"/>
    </source>
</evidence>
<proteinExistence type="inferred from homology"/>
<accession>A0A233V247</accession>
<name>A0A233V247_FINMA</name>
<evidence type="ECO:0000256" key="4">
    <source>
        <dbReference type="ARBA" id="ARBA00022692"/>
    </source>
</evidence>
<reference evidence="10" key="1">
    <citation type="submission" date="2017-04" db="EMBL/GenBank/DDBJ databases">
        <title>Finegoldia magna isolated from orthopedic joint implant-associated infections.</title>
        <authorList>
            <person name="Bjorklund S."/>
            <person name="Bruggemann H."/>
            <person name="Jensen A."/>
            <person name="Hellmark B."/>
            <person name="Soderquist B."/>
        </authorList>
    </citation>
    <scope>NUCLEOTIDE SEQUENCE [LARGE SCALE GENOMIC DNA]</scope>
    <source>
        <strain evidence="10">CCUG 54800</strain>
    </source>
</reference>
<feature type="transmembrane region" description="Helical" evidence="7">
    <location>
        <begin position="81"/>
        <end position="102"/>
    </location>
</feature>
<comment type="cofactor">
    <cofactor evidence="1">
        <name>Zn(2+)</name>
        <dbReference type="ChEBI" id="CHEBI:29105"/>
    </cofactor>
</comment>
<evidence type="ECO:0000313" key="9">
    <source>
        <dbReference type="EMBL" id="OXZ26484.1"/>
    </source>
</evidence>
<dbReference type="CDD" id="cd05709">
    <property type="entry name" value="S2P-M50"/>
    <property type="match status" value="1"/>
</dbReference>
<comment type="similarity">
    <text evidence="3">Belongs to the peptidase M50B family.</text>
</comment>
<dbReference type="GO" id="GO:0006508">
    <property type="term" value="P:proteolysis"/>
    <property type="evidence" value="ECO:0007669"/>
    <property type="project" value="InterPro"/>
</dbReference>
<evidence type="ECO:0000256" key="2">
    <source>
        <dbReference type="ARBA" id="ARBA00004141"/>
    </source>
</evidence>
<dbReference type="RefSeq" id="WP_094206378.1">
    <property type="nucleotide sequence ID" value="NZ_NDYC01000044.1"/>
</dbReference>
<comment type="subcellular location">
    <subcellularLocation>
        <location evidence="2">Membrane</location>
        <topology evidence="2">Multi-pass membrane protein</topology>
    </subcellularLocation>
</comment>
<keyword evidence="4 7" id="KW-0812">Transmembrane</keyword>
<evidence type="ECO:0000256" key="7">
    <source>
        <dbReference type="SAM" id="Phobius"/>
    </source>
</evidence>
<evidence type="ECO:0000256" key="5">
    <source>
        <dbReference type="ARBA" id="ARBA00022989"/>
    </source>
</evidence>
<evidence type="ECO:0000313" key="10">
    <source>
        <dbReference type="Proteomes" id="UP000215413"/>
    </source>
</evidence>
<dbReference type="EMBL" id="NDYC01000044">
    <property type="protein sequence ID" value="OXZ26484.1"/>
    <property type="molecule type" value="Genomic_DNA"/>
</dbReference>
<sequence>MFNTLMIVVISYFVYQISQLLHERGHAIAYRLAYQSKKWRIEIGRGKQILKTKRFKIHLIPADGACYLDDDYEDWYYKRNFIVFLAGPLVNIILFACMIPFIYDINHSTNVGSFYRNIVFITFYVNLWKAFFSLLPKEYEGARAKQSDGLQCLNAIKGMKKRTKI</sequence>
<evidence type="ECO:0000256" key="1">
    <source>
        <dbReference type="ARBA" id="ARBA00001947"/>
    </source>
</evidence>
<evidence type="ECO:0000256" key="6">
    <source>
        <dbReference type="ARBA" id="ARBA00023136"/>
    </source>
</evidence>
<organism evidence="9 10">
    <name type="scientific">Finegoldia magna</name>
    <name type="common">Peptostreptococcus magnus</name>
    <dbReference type="NCBI Taxonomy" id="1260"/>
    <lineage>
        <taxon>Bacteria</taxon>
        <taxon>Bacillati</taxon>
        <taxon>Bacillota</taxon>
        <taxon>Tissierellia</taxon>
        <taxon>Tissierellales</taxon>
        <taxon>Peptoniphilaceae</taxon>
        <taxon>Finegoldia</taxon>
    </lineage>
</organism>
<protein>
    <recommendedName>
        <fullName evidence="8">Peptidase M50 domain-containing protein</fullName>
    </recommendedName>
</protein>
<dbReference type="AlphaFoldDB" id="A0A233V247"/>
<comment type="caution">
    <text evidence="9">The sequence shown here is derived from an EMBL/GenBank/DDBJ whole genome shotgun (WGS) entry which is preliminary data.</text>
</comment>
<feature type="domain" description="Peptidase M50" evidence="8">
    <location>
        <begin position="17"/>
        <end position="102"/>
    </location>
</feature>
<dbReference type="GO" id="GO:0016020">
    <property type="term" value="C:membrane"/>
    <property type="evidence" value="ECO:0007669"/>
    <property type="project" value="UniProtKB-SubCell"/>
</dbReference>